<protein>
    <submittedName>
        <fullName evidence="1">Uncharacterized protein</fullName>
    </submittedName>
</protein>
<name>A0ABD3C7S1_9LAMI</name>
<accession>A0ABD3C7S1</accession>
<sequence>MIPCLWDPRHRFWDPRYRFLDPRNRFWDPSNCSSFWMGVEKVRIFRSGVWDGELYKNGSSEIINWSLRANSFDAFVKMVNEVVGVDCPLVVYRCHFMTPTENGAVERCRILSEADLHLVADT</sequence>
<dbReference type="Proteomes" id="UP001632038">
    <property type="component" value="Unassembled WGS sequence"/>
</dbReference>
<dbReference type="AlphaFoldDB" id="A0ABD3C7S1"/>
<comment type="caution">
    <text evidence="1">The sequence shown here is derived from an EMBL/GenBank/DDBJ whole genome shotgun (WGS) entry which is preliminary data.</text>
</comment>
<gene>
    <name evidence="1" type="ORF">CASFOL_030372</name>
</gene>
<organism evidence="1 2">
    <name type="scientific">Castilleja foliolosa</name>
    <dbReference type="NCBI Taxonomy" id="1961234"/>
    <lineage>
        <taxon>Eukaryota</taxon>
        <taxon>Viridiplantae</taxon>
        <taxon>Streptophyta</taxon>
        <taxon>Embryophyta</taxon>
        <taxon>Tracheophyta</taxon>
        <taxon>Spermatophyta</taxon>
        <taxon>Magnoliopsida</taxon>
        <taxon>eudicotyledons</taxon>
        <taxon>Gunneridae</taxon>
        <taxon>Pentapetalae</taxon>
        <taxon>asterids</taxon>
        <taxon>lamiids</taxon>
        <taxon>Lamiales</taxon>
        <taxon>Orobanchaceae</taxon>
        <taxon>Pedicularideae</taxon>
        <taxon>Castillejinae</taxon>
        <taxon>Castilleja</taxon>
    </lineage>
</organism>
<proteinExistence type="predicted"/>
<evidence type="ECO:0000313" key="1">
    <source>
        <dbReference type="EMBL" id="KAL3625843.1"/>
    </source>
</evidence>
<reference evidence="2" key="1">
    <citation type="journal article" date="2024" name="IScience">
        <title>Strigolactones Initiate the Formation of Haustorium-like Structures in Castilleja.</title>
        <authorList>
            <person name="Buerger M."/>
            <person name="Peterson D."/>
            <person name="Chory J."/>
        </authorList>
    </citation>
    <scope>NUCLEOTIDE SEQUENCE [LARGE SCALE GENOMIC DNA]</scope>
</reference>
<keyword evidence="2" id="KW-1185">Reference proteome</keyword>
<dbReference type="EMBL" id="JAVIJP010000048">
    <property type="protein sequence ID" value="KAL3625843.1"/>
    <property type="molecule type" value="Genomic_DNA"/>
</dbReference>
<evidence type="ECO:0000313" key="2">
    <source>
        <dbReference type="Proteomes" id="UP001632038"/>
    </source>
</evidence>